<gene>
    <name evidence="5" type="ORF">DWE98_06340</name>
</gene>
<comment type="caution">
    <text evidence="5">The sequence shown here is derived from an EMBL/GenBank/DDBJ whole genome shotgun (WGS) entry which is preliminary data.</text>
</comment>
<reference evidence="6" key="1">
    <citation type="submission" date="2018-07" db="EMBL/GenBank/DDBJ databases">
        <authorList>
            <person name="Safronova V.I."/>
            <person name="Chirak E.R."/>
            <person name="Sazanova A.L."/>
        </authorList>
    </citation>
    <scope>NUCLEOTIDE SEQUENCE [LARGE SCALE GENOMIC DNA]</scope>
    <source>
        <strain evidence="6">RCAM04685</strain>
    </source>
</reference>
<protein>
    <submittedName>
        <fullName evidence="5">Long-chain fatty acid--CoA ligase</fullName>
    </submittedName>
</protein>
<dbReference type="GO" id="GO:0004467">
    <property type="term" value="F:long-chain fatty acid-CoA ligase activity"/>
    <property type="evidence" value="ECO:0007669"/>
    <property type="project" value="TreeGrafter"/>
</dbReference>
<organism evidence="5 6">
    <name type="scientific">Bosea caraganae</name>
    <dbReference type="NCBI Taxonomy" id="2763117"/>
    <lineage>
        <taxon>Bacteria</taxon>
        <taxon>Pseudomonadati</taxon>
        <taxon>Pseudomonadota</taxon>
        <taxon>Alphaproteobacteria</taxon>
        <taxon>Hyphomicrobiales</taxon>
        <taxon>Boseaceae</taxon>
        <taxon>Bosea</taxon>
    </lineage>
</organism>
<dbReference type="PANTHER" id="PTHR43272:SF32">
    <property type="entry name" value="AMP-DEPENDENT SYNTHETASE_LIGASE DOMAIN-CONTAINING PROTEIN"/>
    <property type="match status" value="1"/>
</dbReference>
<evidence type="ECO:0000313" key="6">
    <source>
        <dbReference type="Proteomes" id="UP000255207"/>
    </source>
</evidence>
<dbReference type="SUPFAM" id="SSF56801">
    <property type="entry name" value="Acetyl-CoA synthetase-like"/>
    <property type="match status" value="1"/>
</dbReference>
<accession>A0A370LA71</accession>
<keyword evidence="1 5" id="KW-0436">Ligase</keyword>
<dbReference type="PRINTS" id="PR00154">
    <property type="entry name" value="AMPBINDING"/>
</dbReference>
<dbReference type="GO" id="GO:0016020">
    <property type="term" value="C:membrane"/>
    <property type="evidence" value="ECO:0007669"/>
    <property type="project" value="TreeGrafter"/>
</dbReference>
<dbReference type="PANTHER" id="PTHR43272">
    <property type="entry name" value="LONG-CHAIN-FATTY-ACID--COA LIGASE"/>
    <property type="match status" value="1"/>
</dbReference>
<proteinExistence type="predicted"/>
<evidence type="ECO:0000259" key="4">
    <source>
        <dbReference type="Pfam" id="PF00501"/>
    </source>
</evidence>
<dbReference type="EMBL" id="QQTP01000002">
    <property type="protein sequence ID" value="RDJ28202.1"/>
    <property type="molecule type" value="Genomic_DNA"/>
</dbReference>
<dbReference type="InterPro" id="IPR000873">
    <property type="entry name" value="AMP-dep_synth/lig_dom"/>
</dbReference>
<dbReference type="InterPro" id="IPR042099">
    <property type="entry name" value="ANL_N_sf"/>
</dbReference>
<dbReference type="InterPro" id="IPR020845">
    <property type="entry name" value="AMP-binding_CS"/>
</dbReference>
<name>A0A370LA71_9HYPH</name>
<dbReference type="PROSITE" id="PS00455">
    <property type="entry name" value="AMP_BINDING"/>
    <property type="match status" value="1"/>
</dbReference>
<dbReference type="OrthoDB" id="9803968at2"/>
<keyword evidence="2" id="KW-0276">Fatty acid metabolism</keyword>
<dbReference type="Gene3D" id="3.40.50.12780">
    <property type="entry name" value="N-terminal domain of ligase-like"/>
    <property type="match status" value="1"/>
</dbReference>
<keyword evidence="3" id="KW-0443">Lipid metabolism</keyword>
<feature type="domain" description="AMP-dependent synthetase/ligase" evidence="4">
    <location>
        <begin position="19"/>
        <end position="437"/>
    </location>
</feature>
<evidence type="ECO:0000256" key="1">
    <source>
        <dbReference type="ARBA" id="ARBA00022598"/>
    </source>
</evidence>
<keyword evidence="6" id="KW-1185">Reference proteome</keyword>
<dbReference type="Pfam" id="PF00501">
    <property type="entry name" value="AMP-binding"/>
    <property type="match status" value="1"/>
</dbReference>
<dbReference type="AlphaFoldDB" id="A0A370LA71"/>
<evidence type="ECO:0000256" key="3">
    <source>
        <dbReference type="ARBA" id="ARBA00023098"/>
    </source>
</evidence>
<dbReference type="InterPro" id="IPR020459">
    <property type="entry name" value="AMP-binding"/>
</dbReference>
<sequence length="661" mass="73089">MVASIAAGQADTFPKLLMRNARERGQRTAFRHKDLGIWQSWTWAETAEQIRAYARGLQDLGLKRGDKVAIIGYNRPRLYWSMCAAQWLGAVPVPVYADSVAEEMAYVLDHAEAVFACVQDQEQVDKVLSIADRLPRLRQMLYDEPRGLRDYDHGKLHDIGDVIASGAKALKDGAAGEAIDREMEQGAGSDLAIILYTSGTTGRPKGVMLSHFNVITAAEIGCQFDGLNEQDEVIAYLPIAWVGDHVFSYAQAIVAGFCVNCPEGPETVIEDRREVGTTYAFAPPRVFENMLTITMVRMEDAGPLMRRMFHYFLGVAKQHGEKILNGEPVPLGALLLYKLGDMLIYAPLRNRFGLTKIKVGYTAGEAIGPELFKFYRSIGVNLKQLYGQTEAGIYITMQPNGEIRADTVGRPAPMVEIRLDENGEVLYRSPSIFGGYFKDPEKTAETMTADGYVRSGDAGFFDETGHLKIIDRAKDVGKLNSGELFPPKYIENKLKFYPNIKEAVAFGQGRGYATVAVNIDLTAVGNWAERNNVVYASYQELAGHDLVYDMVARHIDEVNRSLAAEPMMGGAQIKRFLILHKELDADDGELTRTQKVRRGFIAERYAPLVAALYDGSEAADISTEVTFEDGRKGVISARVKVRDAKTYPVTAPERPAAARAA</sequence>
<evidence type="ECO:0000313" key="5">
    <source>
        <dbReference type="EMBL" id="RDJ28202.1"/>
    </source>
</evidence>
<dbReference type="Pfam" id="PF23562">
    <property type="entry name" value="AMP-binding_C_3"/>
    <property type="match status" value="1"/>
</dbReference>
<dbReference type="Proteomes" id="UP000255207">
    <property type="component" value="Unassembled WGS sequence"/>
</dbReference>
<evidence type="ECO:0000256" key="2">
    <source>
        <dbReference type="ARBA" id="ARBA00022832"/>
    </source>
</evidence>